<dbReference type="KEGG" id="mmai:sS8_4146"/>
<keyword evidence="2" id="KW-1185">Reference proteome</keyword>
<evidence type="ECO:0008006" key="3">
    <source>
        <dbReference type="Google" id="ProtNLM"/>
    </source>
</evidence>
<dbReference type="RefSeq" id="WP_119631316.1">
    <property type="nucleotide sequence ID" value="NZ_AP017928.1"/>
</dbReference>
<dbReference type="EMBL" id="AP017928">
    <property type="protein sequence ID" value="BBA36076.1"/>
    <property type="molecule type" value="Genomic_DNA"/>
</dbReference>
<accession>A0A250KX29</accession>
<dbReference type="OrthoDB" id="9035707at2"/>
<proteinExistence type="predicted"/>
<dbReference type="AlphaFoldDB" id="A0A250KX29"/>
<reference evidence="1 2" key="1">
    <citation type="submission" date="2016-12" db="EMBL/GenBank/DDBJ databases">
        <title>Genome sequencing of Methylocaldum marinum.</title>
        <authorList>
            <person name="Takeuchi M."/>
            <person name="Kamagata Y."/>
            <person name="Hiraoka S."/>
            <person name="Oshima K."/>
            <person name="Hattori M."/>
            <person name="Iwasaki W."/>
        </authorList>
    </citation>
    <scope>NUCLEOTIDE SEQUENCE [LARGE SCALE GENOMIC DNA]</scope>
    <source>
        <strain evidence="1 2">S8</strain>
    </source>
</reference>
<protein>
    <recommendedName>
        <fullName evidence="3">Helix-turn-helix domain-containing protein</fullName>
    </recommendedName>
</protein>
<name>A0A250KX29_9GAMM</name>
<sequence length="83" mass="9528">MDEQAIRQVLLLPHVQVMHREKFAELVGVSPGVVEGWVDRGQVDSIVIGKHRLINMVKLTLRCLEHDSDFEIELREKNIDAAR</sequence>
<dbReference type="Proteomes" id="UP000266313">
    <property type="component" value="Chromosome"/>
</dbReference>
<evidence type="ECO:0000313" key="1">
    <source>
        <dbReference type="EMBL" id="BBA36076.1"/>
    </source>
</evidence>
<gene>
    <name evidence="1" type="ORF">sS8_4146</name>
</gene>
<evidence type="ECO:0000313" key="2">
    <source>
        <dbReference type="Proteomes" id="UP000266313"/>
    </source>
</evidence>
<organism evidence="1 2">
    <name type="scientific">Methylocaldum marinum</name>
    <dbReference type="NCBI Taxonomy" id="1432792"/>
    <lineage>
        <taxon>Bacteria</taxon>
        <taxon>Pseudomonadati</taxon>
        <taxon>Pseudomonadota</taxon>
        <taxon>Gammaproteobacteria</taxon>
        <taxon>Methylococcales</taxon>
        <taxon>Methylococcaceae</taxon>
        <taxon>Methylocaldum</taxon>
    </lineage>
</organism>